<dbReference type="RefSeq" id="WP_260746322.1">
    <property type="nucleotide sequence ID" value="NZ_CP092109.1"/>
</dbReference>
<sequence length="256" mass="29835">MKYRIYIDEVGNSDLESSDNPNHRFLSLTGVIMELGHVEQRVFPQLEALKTKFFSSHPDEPVILHRKEIVNHKQPFQSLRDPAVQKTFDAELLALLRAWDYAVVSVCIDKRNHRDVYQVWRYDPYHYCLAVLMERYFFFLNERGSRGDVMAESRGGKEDLRLKASFAKLWEDGTEYIPAEKFHAVLTSKQLKVKPKANNVAGLQLADLLAHPSRNEMLRDKGFLEEGLRPFGEKIVAILQDKYYRRGTRVFGKKFI</sequence>
<dbReference type="InterPro" id="IPR024524">
    <property type="entry name" value="DUF3800"/>
</dbReference>
<evidence type="ECO:0000313" key="2">
    <source>
        <dbReference type="Proteomes" id="UP001060414"/>
    </source>
</evidence>
<gene>
    <name evidence="1" type="ORF">L9S41_09695</name>
</gene>
<organism evidence="1 2">
    <name type="scientific">Geoalkalibacter halelectricus</name>
    <dbReference type="NCBI Taxonomy" id="2847045"/>
    <lineage>
        <taxon>Bacteria</taxon>
        <taxon>Pseudomonadati</taxon>
        <taxon>Thermodesulfobacteriota</taxon>
        <taxon>Desulfuromonadia</taxon>
        <taxon>Desulfuromonadales</taxon>
        <taxon>Geoalkalibacteraceae</taxon>
        <taxon>Geoalkalibacter</taxon>
    </lineage>
</organism>
<name>A0ABY5ZFY2_9BACT</name>
<dbReference type="EMBL" id="CP092109">
    <property type="protein sequence ID" value="UWZ77973.1"/>
    <property type="molecule type" value="Genomic_DNA"/>
</dbReference>
<accession>A0ABY5ZFY2</accession>
<keyword evidence="2" id="KW-1185">Reference proteome</keyword>
<evidence type="ECO:0000313" key="1">
    <source>
        <dbReference type="EMBL" id="UWZ77973.1"/>
    </source>
</evidence>
<protein>
    <submittedName>
        <fullName evidence="1">DUF3800 domain-containing protein</fullName>
    </submittedName>
</protein>
<proteinExistence type="predicted"/>
<dbReference type="Pfam" id="PF12686">
    <property type="entry name" value="DUF3800"/>
    <property type="match status" value="1"/>
</dbReference>
<dbReference type="Proteomes" id="UP001060414">
    <property type="component" value="Chromosome"/>
</dbReference>
<reference evidence="1" key="1">
    <citation type="journal article" date="2022" name="Environ. Microbiol.">
        <title>Geoalkalibacter halelectricus SAP #1 sp. nov. possessing extracellular electron transfer and mineral#reducing capabilities from a haloalkaline environment.</title>
        <authorList>
            <person name="Yadav S."/>
            <person name="Singh R."/>
            <person name="Sundharam S.S."/>
            <person name="Chaudhary S."/>
            <person name="Krishnamurthi S."/>
            <person name="Patil S.A."/>
        </authorList>
    </citation>
    <scope>NUCLEOTIDE SEQUENCE</scope>
    <source>
        <strain evidence="1">SAP-1</strain>
    </source>
</reference>